<protein>
    <submittedName>
        <fullName evidence="2">Uncharacterized protein</fullName>
    </submittedName>
</protein>
<proteinExistence type="predicted"/>
<evidence type="ECO:0000256" key="1">
    <source>
        <dbReference type="SAM" id="Phobius"/>
    </source>
</evidence>
<keyword evidence="1" id="KW-0472">Membrane</keyword>
<reference evidence="2" key="1">
    <citation type="submission" date="2016-05" db="EMBL/GenBank/DDBJ databases">
        <authorList>
            <person name="Lavstsen T."/>
            <person name="Jespersen J.S."/>
        </authorList>
    </citation>
    <scope>NUCLEOTIDE SEQUENCE</scope>
    <source>
        <tissue evidence="2">Brain</tissue>
    </source>
</reference>
<evidence type="ECO:0000313" key="2">
    <source>
        <dbReference type="EMBL" id="SBP33638.1"/>
    </source>
</evidence>
<organism evidence="2">
    <name type="scientific">Iconisemion striatum</name>
    <dbReference type="NCBI Taxonomy" id="60296"/>
    <lineage>
        <taxon>Eukaryota</taxon>
        <taxon>Metazoa</taxon>
        <taxon>Chordata</taxon>
        <taxon>Craniata</taxon>
        <taxon>Vertebrata</taxon>
        <taxon>Euteleostomi</taxon>
        <taxon>Actinopterygii</taxon>
        <taxon>Neopterygii</taxon>
        <taxon>Teleostei</taxon>
        <taxon>Neoteleostei</taxon>
        <taxon>Acanthomorphata</taxon>
        <taxon>Ovalentaria</taxon>
        <taxon>Atherinomorphae</taxon>
        <taxon>Cyprinodontiformes</taxon>
        <taxon>Nothobranchiidae</taxon>
        <taxon>Iconisemion</taxon>
    </lineage>
</organism>
<dbReference type="AlphaFoldDB" id="A0A1A7YTW6"/>
<feature type="transmembrane region" description="Helical" evidence="1">
    <location>
        <begin position="21"/>
        <end position="42"/>
    </location>
</feature>
<gene>
    <name evidence="2" type="primary">Nfu_g_1_024771</name>
</gene>
<keyword evidence="1" id="KW-0812">Transmembrane</keyword>
<sequence length="44" mass="5089">QAAWLTGTQTPTLLYSYSKRLSMTGFCFRKTLILLCSFCYFAQK</sequence>
<dbReference type="EMBL" id="HADX01011406">
    <property type="protein sequence ID" value="SBP33638.1"/>
    <property type="molecule type" value="Transcribed_RNA"/>
</dbReference>
<accession>A0A1A7YTW6</accession>
<keyword evidence="1" id="KW-1133">Transmembrane helix</keyword>
<reference evidence="2" key="2">
    <citation type="submission" date="2016-06" db="EMBL/GenBank/DDBJ databases">
        <title>The genome of a short-lived fish provides insights into sex chromosome evolution and the genetic control of aging.</title>
        <authorList>
            <person name="Reichwald K."/>
            <person name="Felder M."/>
            <person name="Petzold A."/>
            <person name="Koch P."/>
            <person name="Groth M."/>
            <person name="Platzer M."/>
        </authorList>
    </citation>
    <scope>NUCLEOTIDE SEQUENCE</scope>
    <source>
        <tissue evidence="2">Brain</tissue>
    </source>
</reference>
<name>A0A1A7YTW6_9TELE</name>
<feature type="non-terminal residue" evidence="2">
    <location>
        <position position="1"/>
    </location>
</feature>
<feature type="non-terminal residue" evidence="2">
    <location>
        <position position="44"/>
    </location>
</feature>